<keyword evidence="6" id="KW-0436">Ligase</keyword>
<dbReference type="GO" id="GO:0070681">
    <property type="term" value="P:glutaminyl-tRNAGln biosynthesis via transamidation"/>
    <property type="evidence" value="ECO:0007669"/>
    <property type="project" value="TreeGrafter"/>
</dbReference>
<comment type="similarity">
    <text evidence="1 6">Belongs to the GatC family.</text>
</comment>
<evidence type="ECO:0000256" key="2">
    <source>
        <dbReference type="ARBA" id="ARBA00011123"/>
    </source>
</evidence>
<keyword evidence="6" id="KW-0648">Protein biosynthesis</keyword>
<keyword evidence="8" id="KW-1185">Reference proteome</keyword>
<dbReference type="PATRIC" id="fig|1123500.6.peg.101"/>
<dbReference type="InterPro" id="IPR036113">
    <property type="entry name" value="Asp/Glu-ADT_sf_sub_c"/>
</dbReference>
<dbReference type="Proteomes" id="UP000051296">
    <property type="component" value="Unassembled WGS sequence"/>
</dbReference>
<evidence type="ECO:0000256" key="3">
    <source>
        <dbReference type="ARBA" id="ARBA00024799"/>
    </source>
</evidence>
<comment type="function">
    <text evidence="3 6">Allows the formation of correctly charged Asn-tRNA(Asn) or Gln-tRNA(Gln) through the transamidation of misacylated Asp-tRNA(Asn) or Glu-tRNA(Gln) in organisms which lack either or both of asparaginyl-tRNA or glutaminyl-tRNA synthetases. The reaction takes place in the presence of glutamine and ATP through an activated phospho-Asp-tRNA(Asn) or phospho-Glu-tRNA(Gln).</text>
</comment>
<dbReference type="GO" id="GO:0006412">
    <property type="term" value="P:translation"/>
    <property type="evidence" value="ECO:0007669"/>
    <property type="project" value="UniProtKB-UniRule"/>
</dbReference>
<evidence type="ECO:0000256" key="1">
    <source>
        <dbReference type="ARBA" id="ARBA00010757"/>
    </source>
</evidence>
<dbReference type="Pfam" id="PF02686">
    <property type="entry name" value="GatC"/>
    <property type="match status" value="1"/>
</dbReference>
<keyword evidence="6" id="KW-0547">Nucleotide-binding</keyword>
<dbReference type="GO" id="GO:0050567">
    <property type="term" value="F:glutaminyl-tRNA synthase (glutamine-hydrolyzing) activity"/>
    <property type="evidence" value="ECO:0007669"/>
    <property type="project" value="UniProtKB-UniRule"/>
</dbReference>
<dbReference type="InParanoid" id="A0A0R2FY26"/>
<evidence type="ECO:0000256" key="5">
    <source>
        <dbReference type="ARBA" id="ARBA00047913"/>
    </source>
</evidence>
<dbReference type="STRING" id="1123500.GCA_000420365_00400"/>
<proteinExistence type="inferred from homology"/>
<comment type="subunit">
    <text evidence="2 6">Heterotrimer of A, B and C subunits.</text>
</comment>
<dbReference type="EMBL" id="JQAX01000001">
    <property type="protein sequence ID" value="KRN33305.1"/>
    <property type="molecule type" value="Genomic_DNA"/>
</dbReference>
<sequence>MTTTGKMGEEDMAQEPLSKTEVEAVASLAKLTLQPEEAASMTEQLAKIFDLVNTLAEVDTTGVKPTYSPSDVQNVLRADVAVDAQQATALLANAPEREGDLIKVPAIIDEGADK</sequence>
<protein>
    <recommendedName>
        <fullName evidence="6">Aspartyl/glutamyl-tRNA(Asn/Gln) amidotransferase subunit C</fullName>
        <shortName evidence="6">Asp/Glu-ADT subunit C</shortName>
        <ecNumber evidence="6">6.3.5.-</ecNumber>
    </recommendedName>
</protein>
<dbReference type="SUPFAM" id="SSF141000">
    <property type="entry name" value="Glu-tRNAGln amidotransferase C subunit"/>
    <property type="match status" value="1"/>
</dbReference>
<dbReference type="GO" id="GO:0050566">
    <property type="term" value="F:asparaginyl-tRNA synthase (glutamine-hydrolyzing) activity"/>
    <property type="evidence" value="ECO:0007669"/>
    <property type="project" value="RHEA"/>
</dbReference>
<dbReference type="GO" id="GO:0005524">
    <property type="term" value="F:ATP binding"/>
    <property type="evidence" value="ECO:0007669"/>
    <property type="project" value="UniProtKB-KW"/>
</dbReference>
<accession>A0A0R2FY26</accession>
<dbReference type="GO" id="GO:0006450">
    <property type="term" value="P:regulation of translational fidelity"/>
    <property type="evidence" value="ECO:0007669"/>
    <property type="project" value="InterPro"/>
</dbReference>
<dbReference type="AlphaFoldDB" id="A0A0R2FY26"/>
<dbReference type="FunCoup" id="A0A0R2FY26">
    <property type="interactions" value="337"/>
</dbReference>
<organism evidence="7 8">
    <name type="scientific">Weissella halotolerans DSM 20190</name>
    <dbReference type="NCBI Taxonomy" id="1123500"/>
    <lineage>
        <taxon>Bacteria</taxon>
        <taxon>Bacillati</taxon>
        <taxon>Bacillota</taxon>
        <taxon>Bacilli</taxon>
        <taxon>Lactobacillales</taxon>
        <taxon>Lactobacillaceae</taxon>
        <taxon>Weissella</taxon>
    </lineage>
</organism>
<evidence type="ECO:0000256" key="6">
    <source>
        <dbReference type="HAMAP-Rule" id="MF_00122"/>
    </source>
</evidence>
<evidence type="ECO:0000313" key="8">
    <source>
        <dbReference type="Proteomes" id="UP000051296"/>
    </source>
</evidence>
<dbReference type="HAMAP" id="MF_00122">
    <property type="entry name" value="GatC"/>
    <property type="match status" value="1"/>
</dbReference>
<dbReference type="PANTHER" id="PTHR15004:SF0">
    <property type="entry name" value="GLUTAMYL-TRNA(GLN) AMIDOTRANSFERASE SUBUNIT C, MITOCHONDRIAL"/>
    <property type="match status" value="1"/>
</dbReference>
<keyword evidence="6" id="KW-0067">ATP-binding</keyword>
<evidence type="ECO:0000256" key="4">
    <source>
        <dbReference type="ARBA" id="ARBA00047380"/>
    </source>
</evidence>
<evidence type="ECO:0000313" key="7">
    <source>
        <dbReference type="EMBL" id="KRN33305.1"/>
    </source>
</evidence>
<comment type="catalytic activity">
    <reaction evidence="5 6">
        <text>L-glutamyl-tRNA(Gln) + L-glutamine + ATP + H2O = L-glutaminyl-tRNA(Gln) + L-glutamate + ADP + phosphate + H(+)</text>
        <dbReference type="Rhea" id="RHEA:17521"/>
        <dbReference type="Rhea" id="RHEA-COMP:9681"/>
        <dbReference type="Rhea" id="RHEA-COMP:9684"/>
        <dbReference type="ChEBI" id="CHEBI:15377"/>
        <dbReference type="ChEBI" id="CHEBI:15378"/>
        <dbReference type="ChEBI" id="CHEBI:29985"/>
        <dbReference type="ChEBI" id="CHEBI:30616"/>
        <dbReference type="ChEBI" id="CHEBI:43474"/>
        <dbReference type="ChEBI" id="CHEBI:58359"/>
        <dbReference type="ChEBI" id="CHEBI:78520"/>
        <dbReference type="ChEBI" id="CHEBI:78521"/>
        <dbReference type="ChEBI" id="CHEBI:456216"/>
    </reaction>
</comment>
<dbReference type="Gene3D" id="1.10.20.60">
    <property type="entry name" value="Glu-tRNAGln amidotransferase C subunit, N-terminal domain"/>
    <property type="match status" value="1"/>
</dbReference>
<comment type="caution">
    <text evidence="7">The sequence shown here is derived from an EMBL/GenBank/DDBJ whole genome shotgun (WGS) entry which is preliminary data.</text>
</comment>
<gene>
    <name evidence="6" type="primary">gatC</name>
    <name evidence="7" type="ORF">IV68_GL000103</name>
</gene>
<dbReference type="NCBIfam" id="TIGR00135">
    <property type="entry name" value="gatC"/>
    <property type="match status" value="1"/>
</dbReference>
<reference evidence="7 8" key="1">
    <citation type="journal article" date="2015" name="Genome Announc.">
        <title>Expanding the biotechnology potential of lactobacilli through comparative genomics of 213 strains and associated genera.</title>
        <authorList>
            <person name="Sun Z."/>
            <person name="Harris H.M."/>
            <person name="McCann A."/>
            <person name="Guo C."/>
            <person name="Argimon S."/>
            <person name="Zhang W."/>
            <person name="Yang X."/>
            <person name="Jeffery I.B."/>
            <person name="Cooney J.C."/>
            <person name="Kagawa T.F."/>
            <person name="Liu W."/>
            <person name="Song Y."/>
            <person name="Salvetti E."/>
            <person name="Wrobel A."/>
            <person name="Rasinkangas P."/>
            <person name="Parkhill J."/>
            <person name="Rea M.C."/>
            <person name="O'Sullivan O."/>
            <person name="Ritari J."/>
            <person name="Douillard F.P."/>
            <person name="Paul Ross R."/>
            <person name="Yang R."/>
            <person name="Briner A.E."/>
            <person name="Felis G.E."/>
            <person name="de Vos W.M."/>
            <person name="Barrangou R."/>
            <person name="Klaenhammer T.R."/>
            <person name="Caufield P.W."/>
            <person name="Cui Y."/>
            <person name="Zhang H."/>
            <person name="O'Toole P.W."/>
        </authorList>
    </citation>
    <scope>NUCLEOTIDE SEQUENCE [LARGE SCALE GENOMIC DNA]</scope>
    <source>
        <strain evidence="7 8">DSM 20190</strain>
    </source>
</reference>
<dbReference type="eggNOG" id="COG0721">
    <property type="taxonomic scope" value="Bacteria"/>
</dbReference>
<name>A0A0R2FY26_9LACO</name>
<dbReference type="PANTHER" id="PTHR15004">
    <property type="entry name" value="GLUTAMYL-TRNA(GLN) AMIDOTRANSFERASE SUBUNIT C, MITOCHONDRIAL"/>
    <property type="match status" value="1"/>
</dbReference>
<dbReference type="EC" id="6.3.5.-" evidence="6"/>
<dbReference type="InterPro" id="IPR003837">
    <property type="entry name" value="GatC"/>
</dbReference>
<comment type="catalytic activity">
    <reaction evidence="4 6">
        <text>L-aspartyl-tRNA(Asn) + L-glutamine + ATP + H2O = L-asparaginyl-tRNA(Asn) + L-glutamate + ADP + phosphate + 2 H(+)</text>
        <dbReference type="Rhea" id="RHEA:14513"/>
        <dbReference type="Rhea" id="RHEA-COMP:9674"/>
        <dbReference type="Rhea" id="RHEA-COMP:9677"/>
        <dbReference type="ChEBI" id="CHEBI:15377"/>
        <dbReference type="ChEBI" id="CHEBI:15378"/>
        <dbReference type="ChEBI" id="CHEBI:29985"/>
        <dbReference type="ChEBI" id="CHEBI:30616"/>
        <dbReference type="ChEBI" id="CHEBI:43474"/>
        <dbReference type="ChEBI" id="CHEBI:58359"/>
        <dbReference type="ChEBI" id="CHEBI:78515"/>
        <dbReference type="ChEBI" id="CHEBI:78516"/>
        <dbReference type="ChEBI" id="CHEBI:456216"/>
    </reaction>
</comment>